<evidence type="ECO:0008006" key="7">
    <source>
        <dbReference type="Google" id="ProtNLM"/>
    </source>
</evidence>
<dbReference type="InterPro" id="IPR013785">
    <property type="entry name" value="Aldolase_TIM"/>
</dbReference>
<protein>
    <recommendedName>
        <fullName evidence="7">3-keto-5-aminohexanoate cleavage protein</fullName>
    </recommendedName>
</protein>
<evidence type="ECO:0000313" key="6">
    <source>
        <dbReference type="Proteomes" id="UP000231259"/>
    </source>
</evidence>
<dbReference type="GO" id="GO:0043720">
    <property type="term" value="F:3-keto-5-aminohexanoate cleavage activity"/>
    <property type="evidence" value="ECO:0007669"/>
    <property type="project" value="InterPro"/>
</dbReference>
<keyword evidence="4" id="KW-0862">Zinc</keyword>
<dbReference type="Pfam" id="PF05853">
    <property type="entry name" value="BKACE"/>
    <property type="match status" value="1"/>
</dbReference>
<sequence>MRLALTSRGQLMLGVAMTGAKFTPANHPDRGDPINDLISRGDLVPTSMEDLAAEMKAVHDMGVRYIHVHARNPLTREQTADPDIYRAIGRIAQQVAPGSLLSFGGSRNGREIHAAIERGGERARIAHAAMPLADGGADFVTAQAAIELQVCTDFERQGYVALDHTSGTVSVLKPLATYRPSAVAETVDLGVFSTAGGSSYGDSPATEQMNTLRWVIAQREKLVLPMEVEWVQRLRSRVLTDYLVNVLESGRKIRRLNITVLFGFSEPLPFPSSYPEFRAVVAEARSIGEARAAICNAEIPPLDVTVAVGAAILPHHGARHLREIDVGPQTGRLAGPTERLAHWACQFDSGVDILRIGLEDAPFHLDSLGRVLPATNPSLVEKAVEIVSMNGVQLVCDPAAVAEFGAVPQA</sequence>
<name>A0A2G8RFI5_9RHOB</name>
<comment type="cofactor">
    <cofactor evidence="1">
        <name>Zn(2+)</name>
        <dbReference type="ChEBI" id="CHEBI:29105"/>
    </cofactor>
</comment>
<accession>A0A2G8RFI5</accession>
<reference evidence="5 6" key="1">
    <citation type="submission" date="2013-09" db="EMBL/GenBank/DDBJ databases">
        <title>Genome sequencing of Phaeobacter antarcticus sp. nov. SM1211.</title>
        <authorList>
            <person name="Zhang X.-Y."/>
            <person name="Liu C."/>
            <person name="Chen X.-L."/>
            <person name="Xie B.-B."/>
            <person name="Qin Q.-L."/>
            <person name="Rong J.-C."/>
            <person name="Zhang Y.-Z."/>
        </authorList>
    </citation>
    <scope>NUCLEOTIDE SEQUENCE [LARGE SCALE GENOMIC DNA]</scope>
    <source>
        <strain evidence="5 6">SM1211</strain>
    </source>
</reference>
<dbReference type="RefSeq" id="WP_180287421.1">
    <property type="nucleotide sequence ID" value="NZ_AWWI01000080.1"/>
</dbReference>
<dbReference type="PANTHER" id="PTHR37418">
    <property type="entry name" value="3-KETO-5-AMINOHEXANOATE CLEAVAGE ENZYME-RELATED"/>
    <property type="match status" value="1"/>
</dbReference>
<dbReference type="Proteomes" id="UP000231259">
    <property type="component" value="Unassembled WGS sequence"/>
</dbReference>
<dbReference type="PANTHER" id="PTHR37418:SF2">
    <property type="entry name" value="3-KETO-5-AMINOHEXANOATE CLEAVAGE ENZYME"/>
    <property type="match status" value="1"/>
</dbReference>
<evidence type="ECO:0000313" key="5">
    <source>
        <dbReference type="EMBL" id="PIL19838.1"/>
    </source>
</evidence>
<gene>
    <name evidence="5" type="ORF">P775_12550</name>
</gene>
<dbReference type="InterPro" id="IPR008567">
    <property type="entry name" value="BKACE"/>
</dbReference>
<evidence type="ECO:0000256" key="3">
    <source>
        <dbReference type="ARBA" id="ARBA00022723"/>
    </source>
</evidence>
<organism evidence="5 6">
    <name type="scientific">Puniceibacterium antarcticum</name>
    <dbReference type="NCBI Taxonomy" id="1206336"/>
    <lineage>
        <taxon>Bacteria</taxon>
        <taxon>Pseudomonadati</taxon>
        <taxon>Pseudomonadota</taxon>
        <taxon>Alphaproteobacteria</taxon>
        <taxon>Rhodobacterales</taxon>
        <taxon>Paracoccaceae</taxon>
        <taxon>Puniceibacterium</taxon>
    </lineage>
</organism>
<evidence type="ECO:0000256" key="4">
    <source>
        <dbReference type="ARBA" id="ARBA00022833"/>
    </source>
</evidence>
<keyword evidence="2" id="KW-0808">Transferase</keyword>
<evidence type="ECO:0000256" key="1">
    <source>
        <dbReference type="ARBA" id="ARBA00001947"/>
    </source>
</evidence>
<keyword evidence="3" id="KW-0479">Metal-binding</keyword>
<dbReference type="EMBL" id="AWWI01000080">
    <property type="protein sequence ID" value="PIL19838.1"/>
    <property type="molecule type" value="Genomic_DNA"/>
</dbReference>
<comment type="caution">
    <text evidence="5">The sequence shown here is derived from an EMBL/GenBank/DDBJ whole genome shotgun (WGS) entry which is preliminary data.</text>
</comment>
<evidence type="ECO:0000256" key="2">
    <source>
        <dbReference type="ARBA" id="ARBA00022679"/>
    </source>
</evidence>
<dbReference type="GO" id="GO:0046872">
    <property type="term" value="F:metal ion binding"/>
    <property type="evidence" value="ECO:0007669"/>
    <property type="project" value="UniProtKB-KW"/>
</dbReference>
<dbReference type="Gene3D" id="3.20.20.70">
    <property type="entry name" value="Aldolase class I"/>
    <property type="match status" value="1"/>
</dbReference>
<proteinExistence type="predicted"/>
<keyword evidence="6" id="KW-1185">Reference proteome</keyword>
<dbReference type="AlphaFoldDB" id="A0A2G8RFI5"/>